<dbReference type="InterPro" id="IPR006114">
    <property type="entry name" value="6PGDH_C"/>
</dbReference>
<dbReference type="EC" id="1.1.1.44" evidence="5"/>
<keyword evidence="9" id="KW-1185">Reference proteome</keyword>
<proteinExistence type="inferred from homology"/>
<sequence>MTSTEKADIGVTGLAVMGRNLARNLARHGYAVAVHNRTEARTKALVEEFGGEGTFLPAATPEEFVASLERPRRVVVMVKAGAPTDAVIEEFAPLLEPGDVIVDGGNAHFLDTRRREAALRERGLHFVGTGISGGEEGALNGPSIMPGGSAESWEALGPLFESIAAKVDGVPCTTHIGPDGAGHFVKMVHNGIEYADMQLIAESYDLLRHAGGHSPAEMAEIFRTWNAGRLDSYLIEITADILAHTDPETGRPFVDVVLDQAEQKGTGRWTVQTALDLGSPVNGIAEAVFARSVSGHADLREAAHSLPGPSRSAAPADRAASGDEAGRGASADGAEPAAFAGEAGRAALAGEAGRAALAGEAGRGAFVDEAERGAFADKVEKALYASKIVAYAQGFDEIRAGSDEYGWDIDLGATAAIWRGGCIIRAEFLDRIRAAYEGDPATPTLLTTPDFAEALADAQDAWREVVATAVRLGIPVPGFSAALAYYDSLRADRLPAALIQSQRDYFGAHTYRRVDKDGTFHTLWAEDPRTEVTR</sequence>
<dbReference type="NCBIfam" id="NF006765">
    <property type="entry name" value="PRK09287.1"/>
    <property type="match status" value="1"/>
</dbReference>
<reference evidence="9" key="1">
    <citation type="journal article" date="2019" name="Int. J. Syst. Evol. Microbiol.">
        <title>The Global Catalogue of Microorganisms (GCM) 10K type strain sequencing project: providing services to taxonomists for standard genome sequencing and annotation.</title>
        <authorList>
            <consortium name="The Broad Institute Genomics Platform"/>
            <consortium name="The Broad Institute Genome Sequencing Center for Infectious Disease"/>
            <person name="Wu L."/>
            <person name="Ma J."/>
        </authorList>
    </citation>
    <scope>NUCLEOTIDE SEQUENCE [LARGE SCALE GENOMIC DNA]</scope>
    <source>
        <strain evidence="9">KLKA75</strain>
    </source>
</reference>
<comment type="subunit">
    <text evidence="2">Homodimer.</text>
</comment>
<dbReference type="EMBL" id="JBHSIT010000003">
    <property type="protein sequence ID" value="MFC4908106.1"/>
    <property type="molecule type" value="Genomic_DNA"/>
</dbReference>
<comment type="pathway">
    <text evidence="5">Carbohydrate degradation; pentose phosphate pathway; D-ribulose 5-phosphate from D-glucose 6-phosphate (oxidative stage): step 3/3.</text>
</comment>
<dbReference type="GO" id="GO:0004616">
    <property type="term" value="F:phosphogluconate dehydrogenase (decarboxylating) activity"/>
    <property type="evidence" value="ECO:0007669"/>
    <property type="project" value="UniProtKB-EC"/>
</dbReference>
<evidence type="ECO:0000313" key="9">
    <source>
        <dbReference type="Proteomes" id="UP001595872"/>
    </source>
</evidence>
<dbReference type="Pfam" id="PF03446">
    <property type="entry name" value="NAD_binding_2"/>
    <property type="match status" value="1"/>
</dbReference>
<feature type="compositionally biased region" description="Low complexity" evidence="6">
    <location>
        <begin position="307"/>
        <end position="319"/>
    </location>
</feature>
<dbReference type="PRINTS" id="PR00076">
    <property type="entry name" value="6PGDHDRGNASE"/>
</dbReference>
<dbReference type="Pfam" id="PF00393">
    <property type="entry name" value="6PGD"/>
    <property type="match status" value="2"/>
</dbReference>
<organism evidence="8 9">
    <name type="scientific">Actinomadura gamaensis</name>
    <dbReference type="NCBI Taxonomy" id="1763541"/>
    <lineage>
        <taxon>Bacteria</taxon>
        <taxon>Bacillati</taxon>
        <taxon>Actinomycetota</taxon>
        <taxon>Actinomycetes</taxon>
        <taxon>Streptosporangiales</taxon>
        <taxon>Thermomonosporaceae</taxon>
        <taxon>Actinomadura</taxon>
    </lineage>
</organism>
<evidence type="ECO:0000256" key="3">
    <source>
        <dbReference type="ARBA" id="ARBA00023002"/>
    </source>
</evidence>
<feature type="domain" description="6-phosphogluconate dehydrogenase C-terminal" evidence="7">
    <location>
        <begin position="182"/>
        <end position="525"/>
    </location>
</feature>
<evidence type="ECO:0000259" key="7">
    <source>
        <dbReference type="SMART" id="SM01350"/>
    </source>
</evidence>
<protein>
    <recommendedName>
        <fullName evidence="5">6-phosphogluconate dehydrogenase, decarboxylating</fullName>
        <ecNumber evidence="5">1.1.1.44</ecNumber>
    </recommendedName>
</protein>
<dbReference type="Gene3D" id="3.40.50.720">
    <property type="entry name" value="NAD(P)-binding Rossmann-like Domain"/>
    <property type="match status" value="1"/>
</dbReference>
<dbReference type="NCBIfam" id="TIGR00873">
    <property type="entry name" value="gnd"/>
    <property type="match status" value="1"/>
</dbReference>
<dbReference type="Gene3D" id="1.20.5.320">
    <property type="entry name" value="6-Phosphogluconate Dehydrogenase, domain 3"/>
    <property type="match status" value="1"/>
</dbReference>
<comment type="caution">
    <text evidence="8">The sequence shown here is derived from an EMBL/GenBank/DDBJ whole genome shotgun (WGS) entry which is preliminary data.</text>
</comment>
<dbReference type="RefSeq" id="WP_378254429.1">
    <property type="nucleotide sequence ID" value="NZ_JBHSIT010000003.1"/>
</dbReference>
<dbReference type="InterPro" id="IPR006183">
    <property type="entry name" value="Pgluconate_DH"/>
</dbReference>
<feature type="region of interest" description="Disordered" evidence="6">
    <location>
        <begin position="303"/>
        <end position="334"/>
    </location>
</feature>
<dbReference type="Gene3D" id="1.10.1040.10">
    <property type="entry name" value="N-(1-d-carboxylethyl)-l-norvaline Dehydrogenase, domain 2"/>
    <property type="match status" value="1"/>
</dbReference>
<dbReference type="InterPro" id="IPR013328">
    <property type="entry name" value="6PGD_dom2"/>
</dbReference>
<accession>A0ABV9TXC9</accession>
<evidence type="ECO:0000256" key="4">
    <source>
        <dbReference type="ARBA" id="ARBA00023064"/>
    </source>
</evidence>
<keyword evidence="3 5" id="KW-0560">Oxidoreductase</keyword>
<keyword evidence="5" id="KW-0570">Pentose shunt</keyword>
<dbReference type="PANTHER" id="PTHR11811">
    <property type="entry name" value="6-PHOSPHOGLUCONATE DEHYDROGENASE"/>
    <property type="match status" value="1"/>
</dbReference>
<evidence type="ECO:0000256" key="5">
    <source>
        <dbReference type="RuleBase" id="RU000485"/>
    </source>
</evidence>
<evidence type="ECO:0000313" key="8">
    <source>
        <dbReference type="EMBL" id="MFC4908106.1"/>
    </source>
</evidence>
<evidence type="ECO:0000256" key="2">
    <source>
        <dbReference type="ARBA" id="ARBA00011738"/>
    </source>
</evidence>
<dbReference type="InterPro" id="IPR006184">
    <property type="entry name" value="6PGdom_BS"/>
</dbReference>
<dbReference type="InterPro" id="IPR008927">
    <property type="entry name" value="6-PGluconate_DH-like_C_sf"/>
</dbReference>
<keyword evidence="5" id="KW-0521">NADP</keyword>
<dbReference type="PROSITE" id="PS00461">
    <property type="entry name" value="6PGD"/>
    <property type="match status" value="1"/>
</dbReference>
<dbReference type="Proteomes" id="UP001595872">
    <property type="component" value="Unassembled WGS sequence"/>
</dbReference>
<gene>
    <name evidence="8" type="primary">gndA</name>
    <name evidence="8" type="ORF">ACFPCY_12300</name>
</gene>
<dbReference type="InterPro" id="IPR006115">
    <property type="entry name" value="6PGDH_NADP-bd"/>
</dbReference>
<dbReference type="SUPFAM" id="SSF48179">
    <property type="entry name" value="6-phosphogluconate dehydrogenase C-terminal domain-like"/>
    <property type="match status" value="2"/>
</dbReference>
<keyword evidence="4 5" id="KW-0311">Gluconate utilization</keyword>
<dbReference type="SMART" id="SM01350">
    <property type="entry name" value="6PGD"/>
    <property type="match status" value="1"/>
</dbReference>
<dbReference type="SUPFAM" id="SSF51735">
    <property type="entry name" value="NAD(P)-binding Rossmann-fold domains"/>
    <property type="match status" value="1"/>
</dbReference>
<comment type="catalytic activity">
    <reaction evidence="5">
        <text>6-phospho-D-gluconate + NADP(+) = D-ribulose 5-phosphate + CO2 + NADPH</text>
        <dbReference type="Rhea" id="RHEA:10116"/>
        <dbReference type="ChEBI" id="CHEBI:16526"/>
        <dbReference type="ChEBI" id="CHEBI:57783"/>
        <dbReference type="ChEBI" id="CHEBI:58121"/>
        <dbReference type="ChEBI" id="CHEBI:58349"/>
        <dbReference type="ChEBI" id="CHEBI:58759"/>
        <dbReference type="EC" id="1.1.1.44"/>
    </reaction>
</comment>
<comment type="similarity">
    <text evidence="1 5">Belongs to the 6-phosphogluconate dehydrogenase family.</text>
</comment>
<name>A0ABV9TXC9_9ACTN</name>
<dbReference type="InterPro" id="IPR036291">
    <property type="entry name" value="NAD(P)-bd_dom_sf"/>
</dbReference>
<evidence type="ECO:0000256" key="6">
    <source>
        <dbReference type="SAM" id="MobiDB-lite"/>
    </source>
</evidence>
<evidence type="ECO:0000256" key="1">
    <source>
        <dbReference type="ARBA" id="ARBA00008419"/>
    </source>
</evidence>
<dbReference type="InterPro" id="IPR006113">
    <property type="entry name" value="6PGDH_Gnd/GntZ"/>
</dbReference>